<proteinExistence type="predicted"/>
<dbReference type="Proteomes" id="UP001175000">
    <property type="component" value="Unassembled WGS sequence"/>
</dbReference>
<organism evidence="1 2">
    <name type="scientific">Immersiella caudata</name>
    <dbReference type="NCBI Taxonomy" id="314043"/>
    <lineage>
        <taxon>Eukaryota</taxon>
        <taxon>Fungi</taxon>
        <taxon>Dikarya</taxon>
        <taxon>Ascomycota</taxon>
        <taxon>Pezizomycotina</taxon>
        <taxon>Sordariomycetes</taxon>
        <taxon>Sordariomycetidae</taxon>
        <taxon>Sordariales</taxon>
        <taxon>Lasiosphaeriaceae</taxon>
        <taxon>Immersiella</taxon>
    </lineage>
</organism>
<gene>
    <name evidence="1" type="ORF">B0T14DRAFT_290891</name>
</gene>
<dbReference type="AlphaFoldDB" id="A0AA39WEM0"/>
<evidence type="ECO:0000313" key="2">
    <source>
        <dbReference type="Proteomes" id="UP001175000"/>
    </source>
</evidence>
<evidence type="ECO:0000313" key="1">
    <source>
        <dbReference type="EMBL" id="KAK0613950.1"/>
    </source>
</evidence>
<sequence>MQPTFALLLKPEGYSMRPGSESLRTGERWVSGAACCGVHWPVVVVAEVISVATYTALAVWNGVAPGWKWVCYVGMGLF</sequence>
<dbReference type="EMBL" id="JAULSU010000006">
    <property type="protein sequence ID" value="KAK0613950.1"/>
    <property type="molecule type" value="Genomic_DNA"/>
</dbReference>
<keyword evidence="2" id="KW-1185">Reference proteome</keyword>
<reference evidence="1" key="1">
    <citation type="submission" date="2023-06" db="EMBL/GenBank/DDBJ databases">
        <title>Genome-scale phylogeny and comparative genomics of the fungal order Sordariales.</title>
        <authorList>
            <consortium name="Lawrence Berkeley National Laboratory"/>
            <person name="Hensen N."/>
            <person name="Bonometti L."/>
            <person name="Westerberg I."/>
            <person name="Brannstrom I.O."/>
            <person name="Guillou S."/>
            <person name="Cros-Aarteil S."/>
            <person name="Calhoun S."/>
            <person name="Haridas S."/>
            <person name="Kuo A."/>
            <person name="Mondo S."/>
            <person name="Pangilinan J."/>
            <person name="Riley R."/>
            <person name="Labutti K."/>
            <person name="Andreopoulos B."/>
            <person name="Lipzen A."/>
            <person name="Chen C."/>
            <person name="Yanf M."/>
            <person name="Daum C."/>
            <person name="Ng V."/>
            <person name="Clum A."/>
            <person name="Steindorff A."/>
            <person name="Ohm R."/>
            <person name="Martin F."/>
            <person name="Silar P."/>
            <person name="Natvig D."/>
            <person name="Lalanne C."/>
            <person name="Gautier V."/>
            <person name="Ament-Velasquez S.L."/>
            <person name="Kruys A."/>
            <person name="Hutchinson M.I."/>
            <person name="Powell A.J."/>
            <person name="Barry K."/>
            <person name="Miller A.N."/>
            <person name="Grigoriev I.V."/>
            <person name="Debuchy R."/>
            <person name="Gladieux P."/>
            <person name="Thoren M.H."/>
            <person name="Johannesson H."/>
        </authorList>
    </citation>
    <scope>NUCLEOTIDE SEQUENCE</scope>
    <source>
        <strain evidence="1">CBS 606.72</strain>
    </source>
</reference>
<comment type="caution">
    <text evidence="1">The sequence shown here is derived from an EMBL/GenBank/DDBJ whole genome shotgun (WGS) entry which is preliminary data.</text>
</comment>
<protein>
    <submittedName>
        <fullName evidence="1">Uncharacterized protein</fullName>
    </submittedName>
</protein>
<name>A0AA39WEM0_9PEZI</name>
<accession>A0AA39WEM0</accession>